<feature type="compositionally biased region" description="Polar residues" evidence="1">
    <location>
        <begin position="41"/>
        <end position="59"/>
    </location>
</feature>
<proteinExistence type="predicted"/>
<feature type="compositionally biased region" description="Polar residues" evidence="1">
    <location>
        <begin position="388"/>
        <end position="397"/>
    </location>
</feature>
<accession>A0A420IUX2</accession>
<keyword evidence="2" id="KW-0648">Protein biosynthesis</keyword>
<dbReference type="EMBL" id="MCBR01005677">
    <property type="protein sequence ID" value="RKF78315.1"/>
    <property type="molecule type" value="Genomic_DNA"/>
</dbReference>
<feature type="region of interest" description="Disordered" evidence="1">
    <location>
        <begin position="284"/>
        <end position="482"/>
    </location>
</feature>
<evidence type="ECO:0000256" key="1">
    <source>
        <dbReference type="SAM" id="MobiDB-lite"/>
    </source>
</evidence>
<name>A0A420IUX2_9PEZI</name>
<gene>
    <name evidence="2" type="ORF">GcC1_056009</name>
</gene>
<reference evidence="2 3" key="1">
    <citation type="journal article" date="2018" name="BMC Genomics">
        <title>Comparative genome analyses reveal sequence features reflecting distinct modes of host-adaptation between dicot and monocot powdery mildew.</title>
        <authorList>
            <person name="Wu Y."/>
            <person name="Ma X."/>
            <person name="Pan Z."/>
            <person name="Kale S.D."/>
            <person name="Song Y."/>
            <person name="King H."/>
            <person name="Zhang Q."/>
            <person name="Presley C."/>
            <person name="Deng X."/>
            <person name="Wei C.I."/>
            <person name="Xiao S."/>
        </authorList>
    </citation>
    <scope>NUCLEOTIDE SEQUENCE [LARGE SCALE GENOMIC DNA]</scope>
    <source>
        <strain evidence="2">UCSC1</strain>
    </source>
</reference>
<organism evidence="2 3">
    <name type="scientific">Golovinomyces cichoracearum</name>
    <dbReference type="NCBI Taxonomy" id="62708"/>
    <lineage>
        <taxon>Eukaryota</taxon>
        <taxon>Fungi</taxon>
        <taxon>Dikarya</taxon>
        <taxon>Ascomycota</taxon>
        <taxon>Pezizomycotina</taxon>
        <taxon>Leotiomycetes</taxon>
        <taxon>Erysiphales</taxon>
        <taxon>Erysiphaceae</taxon>
        <taxon>Golovinomyces</taxon>
    </lineage>
</organism>
<evidence type="ECO:0000313" key="3">
    <source>
        <dbReference type="Proteomes" id="UP000285405"/>
    </source>
</evidence>
<dbReference type="OrthoDB" id="4092340at2759"/>
<dbReference type="AlphaFoldDB" id="A0A420IUX2"/>
<feature type="region of interest" description="Disordered" evidence="1">
    <location>
        <begin position="41"/>
        <end position="94"/>
    </location>
</feature>
<protein>
    <submittedName>
        <fullName evidence="2">Putative transcription initiation factor iif subunit alpha</fullName>
    </submittedName>
</protein>
<evidence type="ECO:0000313" key="2">
    <source>
        <dbReference type="EMBL" id="RKF78315.1"/>
    </source>
</evidence>
<dbReference type="Proteomes" id="UP000285405">
    <property type="component" value="Unassembled WGS sequence"/>
</dbReference>
<comment type="caution">
    <text evidence="2">The sequence shown here is derived from an EMBL/GenBank/DDBJ whole genome shotgun (WGS) entry which is preliminary data.</text>
</comment>
<sequence>MDAGGLAQMAYYNTLNSRNDLGMPTSGFTSRRGSTIKSLSFGQSNLSGIQDNPTPTPRTSRSHLLAGLRTAPKNPGISVPSTAPPTKIHHNVDPNSIYSNDTMIYNSPRTANFPGQHSQYGGQMCNGQLFTMPEHVLAPPEIQVDDNVCEQIDPNYYAQLVATNRYLAEQQQRLQQQLINVQVAAQQFQGMNLGIQQYTTPPITPQSLYQQHLKNNTQVSASPNRANNPTLPYNSLAGQSAYFKPNQQSGQYDTSQLAYQLSNCLPAQRVTASSRARTSMLPYESTTISRGASPPIKPQSPVYDHSSLPPSSAGLFRRGHRKAPSSLTIGSEESSVFDGPKNSFSSKPIGVSSSSLASFGPGQGRAGEHPIRQPRGPPSIEILLAKPTTKSEGSRNFASRARHSEINSIVHTGIERRRTPGRADSSSLSPASEVGEVAFVATDNDSDSGKSGSGSLTSRPALGSPRTTIHGAIGSNRPSSRQNRRFLERKSIVSLDSSYTSASVSGDEGISLGGNFAAVIKNGKNLADVGGTNKNAPKLILTPADKRKVLM</sequence>
<dbReference type="GO" id="GO:0003743">
    <property type="term" value="F:translation initiation factor activity"/>
    <property type="evidence" value="ECO:0007669"/>
    <property type="project" value="UniProtKB-KW"/>
</dbReference>
<feature type="compositionally biased region" description="Polar residues" evidence="1">
    <location>
        <begin position="325"/>
        <end position="334"/>
    </location>
</feature>
<feature type="compositionally biased region" description="Polar residues" evidence="1">
    <location>
        <begin position="342"/>
        <end position="357"/>
    </location>
</feature>
<keyword evidence="2" id="KW-0396">Initiation factor</keyword>